<evidence type="ECO:0008006" key="6">
    <source>
        <dbReference type="Google" id="ProtNLM"/>
    </source>
</evidence>
<feature type="compositionally biased region" description="Basic and acidic residues" evidence="2">
    <location>
        <begin position="401"/>
        <end position="415"/>
    </location>
</feature>
<dbReference type="CDD" id="cd23818">
    <property type="entry name" value="RWD_RNF25"/>
    <property type="match status" value="1"/>
</dbReference>
<dbReference type="GO" id="GO:0061630">
    <property type="term" value="F:ubiquitin protein ligase activity"/>
    <property type="evidence" value="ECO:0007669"/>
    <property type="project" value="InterPro"/>
</dbReference>
<dbReference type="InterPro" id="IPR013083">
    <property type="entry name" value="Znf_RING/FYVE/PHD"/>
</dbReference>
<keyword evidence="1" id="KW-0863">Zinc-finger</keyword>
<evidence type="ECO:0000256" key="1">
    <source>
        <dbReference type="PROSITE-ProRule" id="PRU00175"/>
    </source>
</evidence>
<dbReference type="InterPro" id="IPR001841">
    <property type="entry name" value="Znf_RING"/>
</dbReference>
<accession>A0A2N9GIV0</accession>
<dbReference type="AlphaFoldDB" id="A0A2N9GIV0"/>
<dbReference type="SMART" id="SM00591">
    <property type="entry name" value="RWD"/>
    <property type="match status" value="1"/>
</dbReference>
<dbReference type="PROSITE" id="PS50908">
    <property type="entry name" value="RWD"/>
    <property type="match status" value="1"/>
</dbReference>
<proteinExistence type="predicted"/>
<organism evidence="5">
    <name type="scientific">Fagus sylvatica</name>
    <name type="common">Beechnut</name>
    <dbReference type="NCBI Taxonomy" id="28930"/>
    <lineage>
        <taxon>Eukaryota</taxon>
        <taxon>Viridiplantae</taxon>
        <taxon>Streptophyta</taxon>
        <taxon>Embryophyta</taxon>
        <taxon>Tracheophyta</taxon>
        <taxon>Spermatophyta</taxon>
        <taxon>Magnoliopsida</taxon>
        <taxon>eudicotyledons</taxon>
        <taxon>Gunneridae</taxon>
        <taxon>Pentapetalae</taxon>
        <taxon>rosids</taxon>
        <taxon>fabids</taxon>
        <taxon>Fagales</taxon>
        <taxon>Fagaceae</taxon>
        <taxon>Fagus</taxon>
    </lineage>
</organism>
<dbReference type="InterPro" id="IPR006575">
    <property type="entry name" value="RWD_dom"/>
</dbReference>
<dbReference type="FunFam" id="3.30.40.10:FF:000914">
    <property type="entry name" value="RWD domain-containing protein"/>
    <property type="match status" value="1"/>
</dbReference>
<dbReference type="InterPro" id="IPR039133">
    <property type="entry name" value="RNF25"/>
</dbReference>
<dbReference type="InterPro" id="IPR016135">
    <property type="entry name" value="UBQ-conjugating_enzyme/RWD"/>
</dbReference>
<evidence type="ECO:0000256" key="2">
    <source>
        <dbReference type="SAM" id="MobiDB-lite"/>
    </source>
</evidence>
<dbReference type="EMBL" id="OIVN01001979">
    <property type="protein sequence ID" value="SPC99475.1"/>
    <property type="molecule type" value="Genomic_DNA"/>
</dbReference>
<dbReference type="Gene3D" id="3.30.40.10">
    <property type="entry name" value="Zinc/RING finger domain, C3HC4 (zinc finger)"/>
    <property type="match status" value="1"/>
</dbReference>
<dbReference type="SMART" id="SM00184">
    <property type="entry name" value="RING"/>
    <property type="match status" value="1"/>
</dbReference>
<gene>
    <name evidence="5" type="ORF">FSB_LOCUS27357</name>
</gene>
<dbReference type="SUPFAM" id="SSF57850">
    <property type="entry name" value="RING/U-box"/>
    <property type="match status" value="1"/>
</dbReference>
<dbReference type="GO" id="GO:0016567">
    <property type="term" value="P:protein ubiquitination"/>
    <property type="evidence" value="ECO:0007669"/>
    <property type="project" value="TreeGrafter"/>
</dbReference>
<evidence type="ECO:0000259" key="4">
    <source>
        <dbReference type="PROSITE" id="PS50908"/>
    </source>
</evidence>
<evidence type="ECO:0000259" key="3">
    <source>
        <dbReference type="PROSITE" id="PS50089"/>
    </source>
</evidence>
<dbReference type="GO" id="GO:0008270">
    <property type="term" value="F:zinc ion binding"/>
    <property type="evidence" value="ECO:0007669"/>
    <property type="project" value="UniProtKB-KW"/>
</dbReference>
<feature type="compositionally biased region" description="Basic residues" evidence="2">
    <location>
        <begin position="326"/>
        <end position="344"/>
    </location>
</feature>
<dbReference type="Pfam" id="PF05773">
    <property type="entry name" value="RWD"/>
    <property type="match status" value="1"/>
</dbReference>
<protein>
    <recommendedName>
        <fullName evidence="6">RWD domain-containing protein</fullName>
    </recommendedName>
</protein>
<feature type="compositionally biased region" description="Low complexity" evidence="2">
    <location>
        <begin position="289"/>
        <end position="299"/>
    </location>
</feature>
<dbReference type="Gene3D" id="3.10.110.10">
    <property type="entry name" value="Ubiquitin Conjugating Enzyme"/>
    <property type="match status" value="1"/>
</dbReference>
<feature type="compositionally biased region" description="Polar residues" evidence="2">
    <location>
        <begin position="371"/>
        <end position="383"/>
    </location>
</feature>
<dbReference type="PROSITE" id="PS50089">
    <property type="entry name" value="ZF_RING_2"/>
    <property type="match status" value="1"/>
</dbReference>
<dbReference type="SUPFAM" id="SSF54495">
    <property type="entry name" value="UBC-like"/>
    <property type="match status" value="1"/>
</dbReference>
<keyword evidence="1" id="KW-0479">Metal-binding</keyword>
<sequence length="415" mass="46737">MASAEEDEVMAEVEAVQAVYGDDCVILQSYPPHLHLHIKPRTADVTSQQFVEAVIEIRAGSKYPEEVPHIDLIDSKGFDEQRQQELITCIRDKACELSCYLMLVSLCEEAVEKLSIMNHPDGDCPLCLYPLVPEDEKIKILPFMKLMSCFHCFHSECIIRWWNWLQTEKEAHAVDSSSVTIRPSSFMGNEKDIHKAMEEREGTCPVCRKVFLAKDFEHVLDLVGSHSSQLNFDEDKVDDNETLLQSDSEIVRRQKFEAALSLQQENSGLIEPKKNIAVLPGMYLQQSVASSATTSTNKSAEQERRDPPAPSETRASGSSNTPSTGLHKHTGMRKHRAWNPRKSVRQPVASPITMSTKEAEQQRRVPAATLETRSVGSSNGPSTSEHRTSGMRKHRGWNSRKPVEQWIKKENATAE</sequence>
<dbReference type="PANTHER" id="PTHR13198">
    <property type="entry name" value="RING FINGER PROTEIN 25"/>
    <property type="match status" value="1"/>
</dbReference>
<reference evidence="5" key="1">
    <citation type="submission" date="2018-02" db="EMBL/GenBank/DDBJ databases">
        <authorList>
            <person name="Cohen D.B."/>
            <person name="Kent A.D."/>
        </authorList>
    </citation>
    <scope>NUCLEOTIDE SEQUENCE</scope>
</reference>
<keyword evidence="1" id="KW-0862">Zinc</keyword>
<feature type="domain" description="RWD" evidence="4">
    <location>
        <begin position="11"/>
        <end position="117"/>
    </location>
</feature>
<dbReference type="PANTHER" id="PTHR13198:SF4">
    <property type="entry name" value="E3 UBIQUITIN-PROTEIN LIGASE RNF25"/>
    <property type="match status" value="1"/>
</dbReference>
<feature type="region of interest" description="Disordered" evidence="2">
    <location>
        <begin position="289"/>
        <end position="415"/>
    </location>
</feature>
<feature type="domain" description="RING-type" evidence="3">
    <location>
        <begin position="124"/>
        <end position="208"/>
    </location>
</feature>
<evidence type="ECO:0000313" key="5">
    <source>
        <dbReference type="EMBL" id="SPC99475.1"/>
    </source>
</evidence>
<feature type="compositionally biased region" description="Polar residues" evidence="2">
    <location>
        <begin position="313"/>
        <end position="324"/>
    </location>
</feature>
<feature type="compositionally biased region" description="Basic residues" evidence="2">
    <location>
        <begin position="389"/>
        <end position="398"/>
    </location>
</feature>
<dbReference type="GO" id="GO:0005634">
    <property type="term" value="C:nucleus"/>
    <property type="evidence" value="ECO:0007669"/>
    <property type="project" value="TreeGrafter"/>
</dbReference>
<name>A0A2N9GIV0_FAGSY</name>